<organism evidence="1">
    <name type="scientific">viral metagenome</name>
    <dbReference type="NCBI Taxonomy" id="1070528"/>
    <lineage>
        <taxon>unclassified sequences</taxon>
        <taxon>metagenomes</taxon>
        <taxon>organismal metagenomes</taxon>
    </lineage>
</organism>
<dbReference type="EMBL" id="MN739437">
    <property type="protein sequence ID" value="QHT04723.1"/>
    <property type="molecule type" value="Genomic_DNA"/>
</dbReference>
<evidence type="ECO:0000313" key="1">
    <source>
        <dbReference type="EMBL" id="QHT04723.1"/>
    </source>
</evidence>
<protein>
    <submittedName>
        <fullName evidence="1">Uncharacterized protein</fullName>
    </submittedName>
</protein>
<accession>A0A6C0CK98</accession>
<dbReference type="AlphaFoldDB" id="A0A6C0CK98"/>
<name>A0A6C0CK98_9ZZZZ</name>
<proteinExistence type="predicted"/>
<reference evidence="1" key="1">
    <citation type="journal article" date="2020" name="Nature">
        <title>Giant virus diversity and host interactions through global metagenomics.</title>
        <authorList>
            <person name="Schulz F."/>
            <person name="Roux S."/>
            <person name="Paez-Espino D."/>
            <person name="Jungbluth S."/>
            <person name="Walsh D.A."/>
            <person name="Denef V.J."/>
            <person name="McMahon K.D."/>
            <person name="Konstantinidis K.T."/>
            <person name="Eloe-Fadrosh E.A."/>
            <person name="Kyrpides N.C."/>
            <person name="Woyke T."/>
        </authorList>
    </citation>
    <scope>NUCLEOTIDE SEQUENCE</scope>
    <source>
        <strain evidence="1">GVMAG-M-3300021343-4</strain>
    </source>
</reference>
<sequence>MAPTKLFLRESPKIKEHVQYNLDMLATDIAEYFVDKKQKYHVNCKIVTRKNYVIGKGCMGMCKSRKTLKKIYAVVTYRNGKKTDRFHQMTKEYPVNKREIVRGNMFSPKSTVIYTVNIPE</sequence>